<dbReference type="InterPro" id="IPR026992">
    <property type="entry name" value="DIOX_N"/>
</dbReference>
<dbReference type="Pfam" id="PF03171">
    <property type="entry name" value="2OG-FeII_Oxy"/>
    <property type="match status" value="1"/>
</dbReference>
<keyword evidence="3 5" id="KW-0560">Oxidoreductase</keyword>
<dbReference type="STRING" id="29655.A0A0K9PQU7"/>
<keyword evidence="2 5" id="KW-0479">Metal-binding</keyword>
<evidence type="ECO:0000313" key="8">
    <source>
        <dbReference type="EMBL" id="KMZ71346.1"/>
    </source>
</evidence>
<dbReference type="GO" id="GO:0051213">
    <property type="term" value="F:dioxygenase activity"/>
    <property type="evidence" value="ECO:0007669"/>
    <property type="project" value="UniProtKB-ARBA"/>
</dbReference>
<dbReference type="InterPro" id="IPR017896">
    <property type="entry name" value="4Fe4S_Fe-S-bd"/>
</dbReference>
<dbReference type="Proteomes" id="UP000036987">
    <property type="component" value="Unassembled WGS sequence"/>
</dbReference>
<reference evidence="9" key="1">
    <citation type="journal article" date="2016" name="Nature">
        <title>The genome of the seagrass Zostera marina reveals angiosperm adaptation to the sea.</title>
        <authorList>
            <person name="Olsen J.L."/>
            <person name="Rouze P."/>
            <person name="Verhelst B."/>
            <person name="Lin Y.-C."/>
            <person name="Bayer T."/>
            <person name="Collen J."/>
            <person name="Dattolo E."/>
            <person name="De Paoli E."/>
            <person name="Dittami S."/>
            <person name="Maumus F."/>
            <person name="Michel G."/>
            <person name="Kersting A."/>
            <person name="Lauritano C."/>
            <person name="Lohaus R."/>
            <person name="Toepel M."/>
            <person name="Tonon T."/>
            <person name="Vanneste K."/>
            <person name="Amirebrahimi M."/>
            <person name="Brakel J."/>
            <person name="Bostroem C."/>
            <person name="Chovatia M."/>
            <person name="Grimwood J."/>
            <person name="Jenkins J.W."/>
            <person name="Jueterbock A."/>
            <person name="Mraz A."/>
            <person name="Stam W.T."/>
            <person name="Tice H."/>
            <person name="Bornberg-Bauer E."/>
            <person name="Green P.J."/>
            <person name="Pearson G.A."/>
            <person name="Procaccini G."/>
            <person name="Duarte C.M."/>
            <person name="Schmutz J."/>
            <person name="Reusch T.B.H."/>
            <person name="Van de Peer Y."/>
        </authorList>
    </citation>
    <scope>NUCLEOTIDE SEQUENCE [LARGE SCALE GENOMIC DNA]</scope>
    <source>
        <strain evidence="9">cv. Finnish</strain>
    </source>
</reference>
<evidence type="ECO:0000256" key="5">
    <source>
        <dbReference type="RuleBase" id="RU003682"/>
    </source>
</evidence>
<dbReference type="InterPro" id="IPR044861">
    <property type="entry name" value="IPNS-like_FE2OG_OXY"/>
</dbReference>
<dbReference type="AlphaFoldDB" id="A0A0K9PQU7"/>
<evidence type="ECO:0000256" key="1">
    <source>
        <dbReference type="ARBA" id="ARBA00008056"/>
    </source>
</evidence>
<dbReference type="PROSITE" id="PS51471">
    <property type="entry name" value="FE2OG_OXY"/>
    <property type="match status" value="1"/>
</dbReference>
<dbReference type="InterPro" id="IPR027443">
    <property type="entry name" value="IPNS-like_sf"/>
</dbReference>
<name>A0A0K9PQU7_ZOSMR</name>
<evidence type="ECO:0000256" key="2">
    <source>
        <dbReference type="ARBA" id="ARBA00022723"/>
    </source>
</evidence>
<evidence type="ECO:0000259" key="7">
    <source>
        <dbReference type="PROSITE" id="PS51471"/>
    </source>
</evidence>
<gene>
    <name evidence="8" type="ORF">ZOSMA_182G00370</name>
</gene>
<comment type="similarity">
    <text evidence="1 5">Belongs to the iron/ascorbate-dependent oxidoreductase family.</text>
</comment>
<dbReference type="PROSITE" id="PS51379">
    <property type="entry name" value="4FE4S_FER_2"/>
    <property type="match status" value="1"/>
</dbReference>
<keyword evidence="9" id="KW-1185">Reference proteome</keyword>
<organism evidence="8 9">
    <name type="scientific">Zostera marina</name>
    <name type="common">Eelgrass</name>
    <dbReference type="NCBI Taxonomy" id="29655"/>
    <lineage>
        <taxon>Eukaryota</taxon>
        <taxon>Viridiplantae</taxon>
        <taxon>Streptophyta</taxon>
        <taxon>Embryophyta</taxon>
        <taxon>Tracheophyta</taxon>
        <taxon>Spermatophyta</taxon>
        <taxon>Magnoliopsida</taxon>
        <taxon>Liliopsida</taxon>
        <taxon>Zosteraceae</taxon>
        <taxon>Zostera</taxon>
    </lineage>
</organism>
<dbReference type="GO" id="GO:0046872">
    <property type="term" value="F:metal ion binding"/>
    <property type="evidence" value="ECO:0007669"/>
    <property type="project" value="UniProtKB-KW"/>
</dbReference>
<evidence type="ECO:0000313" key="9">
    <source>
        <dbReference type="Proteomes" id="UP000036987"/>
    </source>
</evidence>
<accession>A0A0K9PQU7</accession>
<feature type="domain" description="Fe2OG dioxygenase" evidence="7">
    <location>
        <begin position="165"/>
        <end position="262"/>
    </location>
</feature>
<dbReference type="OMA" id="AKYEVVT"/>
<dbReference type="InterPro" id="IPR005123">
    <property type="entry name" value="Oxoglu/Fe-dep_dioxygenase_dom"/>
</dbReference>
<evidence type="ECO:0000256" key="3">
    <source>
        <dbReference type="ARBA" id="ARBA00023002"/>
    </source>
</evidence>
<proteinExistence type="inferred from homology"/>
<dbReference type="PANTHER" id="PTHR10209:SF590">
    <property type="entry name" value="2-OXOGLUTARATE (2OG) AND FE(II)-DEPENDENT OXYGENASE SUPERFAMILY PROTEIN"/>
    <property type="match status" value="1"/>
</dbReference>
<protein>
    <submittedName>
        <fullName evidence="8">2-oxoglutarate (2OG) and Fe(II)-dependent oxygenase superfamilyprotein</fullName>
    </submittedName>
</protein>
<dbReference type="EMBL" id="LFYR01000678">
    <property type="protein sequence ID" value="KMZ71346.1"/>
    <property type="molecule type" value="Genomic_DNA"/>
</dbReference>
<comment type="caution">
    <text evidence="8">The sequence shown here is derived from an EMBL/GenBank/DDBJ whole genome shotgun (WGS) entry which is preliminary data.</text>
</comment>
<dbReference type="PANTHER" id="PTHR10209">
    <property type="entry name" value="OXIDOREDUCTASE, 2OG-FE II OXYGENASE FAMILY PROTEIN"/>
    <property type="match status" value="1"/>
</dbReference>
<evidence type="ECO:0000256" key="4">
    <source>
        <dbReference type="ARBA" id="ARBA00023004"/>
    </source>
</evidence>
<dbReference type="SUPFAM" id="SSF51197">
    <property type="entry name" value="Clavaminate synthase-like"/>
    <property type="match status" value="1"/>
</dbReference>
<dbReference type="Pfam" id="PF14226">
    <property type="entry name" value="DIOX_N"/>
    <property type="match status" value="1"/>
</dbReference>
<sequence length="303" mass="34479">MAKITNLPIIDMSSPDREFNAKSVRQACVDCGFFYIINHGIDDGLKSKVFDQSNKFFALPDHEKMRVKVNNDYRGYTPTFFENLDPSVESKGDMKEGYYIGPSKDVKSGCYLNQWPSKEVLPFWKETMECYHENMLTLGTKLLSIVALALNLDKNFFENVSALKDPNAFIRLLHYPGHLTTIVDGGYGASAHSDYGMITLLICREKDVLPRLWEDVHHIDGAFIVNIGDMLERWTNCLFRSTLHRVLSVGQERYSVAFFLDPNADCIVECLESCRSEACPPRFPPIRSGDYLLQRMAAAYGLK</sequence>
<dbReference type="PRINTS" id="PR00682">
    <property type="entry name" value="IPNSYNTHASE"/>
</dbReference>
<dbReference type="OrthoDB" id="288590at2759"/>
<evidence type="ECO:0000259" key="6">
    <source>
        <dbReference type="PROSITE" id="PS51379"/>
    </source>
</evidence>
<dbReference type="FunFam" id="2.60.120.330:FF:000006">
    <property type="entry name" value="2-oxoglutarate-Fe(II) type oxidoreductase hxnY"/>
    <property type="match status" value="1"/>
</dbReference>
<feature type="domain" description="4Fe-4S ferredoxin-type" evidence="6">
    <location>
        <begin position="256"/>
        <end position="289"/>
    </location>
</feature>
<keyword evidence="4 5" id="KW-0408">Iron</keyword>
<dbReference type="Gene3D" id="2.60.120.330">
    <property type="entry name" value="B-lactam Antibiotic, Isopenicillin N Synthase, Chain"/>
    <property type="match status" value="1"/>
</dbReference>